<dbReference type="Proteomes" id="UP000246410">
    <property type="component" value="Unassembled WGS sequence"/>
</dbReference>
<feature type="compositionally biased region" description="Basic and acidic residues" evidence="1">
    <location>
        <begin position="272"/>
        <end position="285"/>
    </location>
</feature>
<feature type="region of interest" description="Disordered" evidence="1">
    <location>
        <begin position="257"/>
        <end position="285"/>
    </location>
</feature>
<dbReference type="EMBL" id="QGTL01000006">
    <property type="protein sequence ID" value="PWV74481.1"/>
    <property type="molecule type" value="Genomic_DNA"/>
</dbReference>
<keyword evidence="3" id="KW-1185">Reference proteome</keyword>
<name>A0A317NGN6_9NOCA</name>
<organism evidence="2 3">
    <name type="scientific">Nocardia neocaledoniensis</name>
    <dbReference type="NCBI Taxonomy" id="236511"/>
    <lineage>
        <taxon>Bacteria</taxon>
        <taxon>Bacillati</taxon>
        <taxon>Actinomycetota</taxon>
        <taxon>Actinomycetes</taxon>
        <taxon>Mycobacteriales</taxon>
        <taxon>Nocardiaceae</taxon>
        <taxon>Nocardia</taxon>
    </lineage>
</organism>
<reference evidence="2 3" key="1">
    <citation type="submission" date="2018-05" db="EMBL/GenBank/DDBJ databases">
        <title>Genomic Encyclopedia of Type Strains, Phase IV (KMG-IV): sequencing the most valuable type-strain genomes for metagenomic binning, comparative biology and taxonomic classification.</title>
        <authorList>
            <person name="Goeker M."/>
        </authorList>
    </citation>
    <scope>NUCLEOTIDE SEQUENCE [LARGE SCALE GENOMIC DNA]</scope>
    <source>
        <strain evidence="2 3">DSM 44717</strain>
    </source>
</reference>
<evidence type="ECO:0000313" key="2">
    <source>
        <dbReference type="EMBL" id="PWV74481.1"/>
    </source>
</evidence>
<proteinExistence type="predicted"/>
<comment type="caution">
    <text evidence="2">The sequence shown here is derived from an EMBL/GenBank/DDBJ whole genome shotgun (WGS) entry which is preliminary data.</text>
</comment>
<sequence>MVRSRILTLELTTFNFSHPDQLVSEFLVRSKFPVGRINSIALPSRHHLVLHKDIRSIVRTVVHEIGADSLFNPQPVRVDHGELSPITITEDHRRRVVGFTSDPIEQVPRIQPNDRVLVLPDQRHPRFTATRALRFNPSQKWCRVSTVYWDVLQIRQAVDYSRYLHCRYRCIALLRKNIGHVTRFRLPHSSLDDTLGTDTIRVVASGQQSGQKPTAIPTPEANNSLSRYQLLPKIHILCVGKEFVQPYRITKYSNRTNRVPPVDLTHPSARFRLTDGDHHQPGRLD</sequence>
<gene>
    <name evidence="2" type="ORF">DFR69_106292</name>
</gene>
<dbReference type="AlphaFoldDB" id="A0A317NGN6"/>
<evidence type="ECO:0000256" key="1">
    <source>
        <dbReference type="SAM" id="MobiDB-lite"/>
    </source>
</evidence>
<evidence type="ECO:0000313" key="3">
    <source>
        <dbReference type="Proteomes" id="UP000246410"/>
    </source>
</evidence>
<accession>A0A317NGN6</accession>
<protein>
    <submittedName>
        <fullName evidence="2">Uncharacterized protein</fullName>
    </submittedName>
</protein>